<gene>
    <name evidence="1" type="ORF">LIP_0042</name>
</gene>
<dbReference type="EMBL" id="AP014924">
    <property type="protein sequence ID" value="BAS25900.1"/>
    <property type="molecule type" value="Genomic_DNA"/>
</dbReference>
<reference evidence="2" key="1">
    <citation type="submission" date="2015-07" db="EMBL/GenBank/DDBJ databases">
        <title>Complete genome sequence and phylogenetic analysis of Limnochorda pilosa.</title>
        <authorList>
            <person name="Watanabe M."/>
            <person name="Kojima H."/>
            <person name="Fukui M."/>
        </authorList>
    </citation>
    <scope>NUCLEOTIDE SEQUENCE [LARGE SCALE GENOMIC DNA]</scope>
    <source>
        <strain evidence="2">HC45</strain>
    </source>
</reference>
<reference evidence="2" key="2">
    <citation type="journal article" date="2016" name="Int. J. Syst. Evol. Microbiol.">
        <title>Complete genome sequence and cell structure of Limnochorda pilosa, a Gram-negative spore-former within the phylum Firmicutes.</title>
        <authorList>
            <person name="Watanabe M."/>
            <person name="Kojima H."/>
            <person name="Fukui M."/>
        </authorList>
    </citation>
    <scope>NUCLEOTIDE SEQUENCE [LARGE SCALE GENOMIC DNA]</scope>
    <source>
        <strain evidence="2">HC45</strain>
    </source>
</reference>
<keyword evidence="2" id="KW-1185">Reference proteome</keyword>
<organism evidence="1 2">
    <name type="scientific">Limnochorda pilosa</name>
    <dbReference type="NCBI Taxonomy" id="1555112"/>
    <lineage>
        <taxon>Bacteria</taxon>
        <taxon>Bacillati</taxon>
        <taxon>Bacillota</taxon>
        <taxon>Limnochordia</taxon>
        <taxon>Limnochordales</taxon>
        <taxon>Limnochordaceae</taxon>
        <taxon>Limnochorda</taxon>
    </lineage>
</organism>
<accession>A0A0K2SFN3</accession>
<evidence type="ECO:0000313" key="1">
    <source>
        <dbReference type="EMBL" id="BAS25900.1"/>
    </source>
</evidence>
<dbReference type="KEGG" id="lpil:LIP_0042"/>
<name>A0A0K2SFN3_LIMPI</name>
<evidence type="ECO:0000313" key="2">
    <source>
        <dbReference type="Proteomes" id="UP000065807"/>
    </source>
</evidence>
<dbReference type="AlphaFoldDB" id="A0A0K2SFN3"/>
<proteinExistence type="predicted"/>
<dbReference type="Proteomes" id="UP000065807">
    <property type="component" value="Chromosome"/>
</dbReference>
<dbReference type="STRING" id="1555112.LIP_0042"/>
<sequence>MRRWRAELAWLTLLAALRGILLPTYRRSLPGVESAEFEPVDAPAPVPGVAADDLLAHPLERAWKAALRYRHASLQTGHRSLASLLNSTEKSSSSP</sequence>
<protein>
    <submittedName>
        <fullName evidence="1">Uncharacterized protein</fullName>
    </submittedName>
</protein>